<dbReference type="InterPro" id="IPR032466">
    <property type="entry name" value="Metal_Hydrolase"/>
</dbReference>
<comment type="caution">
    <text evidence="1">The sequence shown here is derived from an EMBL/GenBank/DDBJ whole genome shotgun (WGS) entry which is preliminary data.</text>
</comment>
<evidence type="ECO:0000313" key="2">
    <source>
        <dbReference type="Proteomes" id="UP001149821"/>
    </source>
</evidence>
<evidence type="ECO:0000313" key="1">
    <source>
        <dbReference type="EMBL" id="MDD1781166.1"/>
    </source>
</evidence>
<dbReference type="NCBIfam" id="NF041744">
    <property type="entry name" value="RdrB"/>
    <property type="match status" value="1"/>
</dbReference>
<dbReference type="PANTHER" id="PTHR11409">
    <property type="entry name" value="ADENOSINE DEAMINASE"/>
    <property type="match status" value="1"/>
</dbReference>
<reference evidence="1" key="1">
    <citation type="submission" date="2021-12" db="EMBL/GenBank/DDBJ databases">
        <title>Enterovibrio ZSDZ35 sp. nov. and Enterovibrio ZSDZ42 sp. nov., isolated from coastal seawater in Qingdao.</title>
        <authorList>
            <person name="Zhang P."/>
        </authorList>
    </citation>
    <scope>NUCLEOTIDE SEQUENCE</scope>
    <source>
        <strain evidence="1">ZSDZ35</strain>
    </source>
</reference>
<dbReference type="EMBL" id="JAJUBB010000004">
    <property type="protein sequence ID" value="MDD1781166.1"/>
    <property type="molecule type" value="Genomic_DNA"/>
</dbReference>
<dbReference type="SUPFAM" id="SSF51556">
    <property type="entry name" value="Metallo-dependent hydrolases"/>
    <property type="match status" value="1"/>
</dbReference>
<dbReference type="InterPro" id="IPR006330">
    <property type="entry name" value="Ado/ade_deaminase"/>
</dbReference>
<dbReference type="PANTHER" id="PTHR11409:SF43">
    <property type="entry name" value="ADENOSINE DEAMINASE"/>
    <property type="match status" value="1"/>
</dbReference>
<keyword evidence="2" id="KW-1185">Reference proteome</keyword>
<evidence type="ECO:0008006" key="3">
    <source>
        <dbReference type="Google" id="ProtNLM"/>
    </source>
</evidence>
<gene>
    <name evidence="1" type="ORF">LRP49_08100</name>
</gene>
<dbReference type="Proteomes" id="UP001149821">
    <property type="component" value="Unassembled WGS sequence"/>
</dbReference>
<accession>A0ABT5QJJ9</accession>
<protein>
    <recommendedName>
        <fullName evidence="3">Adenosine deaminase</fullName>
    </recommendedName>
</protein>
<dbReference type="Gene3D" id="3.20.20.140">
    <property type="entry name" value="Metal-dependent hydrolases"/>
    <property type="match status" value="2"/>
</dbReference>
<sequence>MRQLMGRMLDGDLLLTSKLPWLDELQQRLMQRNGDLLCYREGEVQAYVRLAAGIDPTLVAGWHLAQWLDEVPQPQANDVRRVVSAQTAFFAPPGNRSTPFAEGHLHFWGLTADSAILDDYLLGSGELTLSAKENLWRHEQYDSLQPLLHRARQLLVLLLKPSVPLCEMQDEQDAQPKTHKSNWSWRQEDWPQLLTQLNLTMNTPIRKPDWGLLTASQHMASFGSADWLLGEFAFAMGRCEANRWLWLHLYLCRRYAEENSHPLQRAAILCFWQTINQLRRSLIMDGQGLTRFAERSFSSAMQRNPKGHDNIRRLLPATADVAELKSGPMAFKPAFVGEIARGLLANASLSLPRPPYIFGEPDIQLDMQALATMQALERWQFCGHFSRSVPHKQSQRPKSDGKKLWKEAEKLVRNLESASGWNAAEFLGGKLNPNFHFQPARWFRGLDVAGDENALKIEWFAPVLRWLRSGFKSLPDGERASKGFHLSIHAGEDYAHPASGMRHIDETVRFCEMREGDRLGHALALGIVPKQWAARQGEMMLPLDEHLDNLVWLWHHASMLSGVLPLAQQVLPLFERRIERFWRLSCWWQVPDLMTANGCGRDDKEPIEQTAGFETSQLRHAMPVDLHQAWWLRRNCYYRLSEVGESWVVNSQESSALPDHVVLSENSTLASKLYRARHEWLSTVNEAPLVIVRMGDEAAAYSGLHTKFGHKADEEILEDVDTLAELDFMHALQDWLLTEYDKLGLIIETNPTSNVYIARLNSHTEHPIFRWCPPDESVLELGSAANPYGLRRGPVRVLVNTDDPGIMPTTLRTEFLLLREAAIELGIGRTVAERWLEELRIYGIEQFQRNHLPVFEAI</sequence>
<proteinExistence type="predicted"/>
<name>A0ABT5QJJ9_9GAMM</name>
<organism evidence="1 2">
    <name type="scientific">Enterovibrio qingdaonensis</name>
    <dbReference type="NCBI Taxonomy" id="2899818"/>
    <lineage>
        <taxon>Bacteria</taxon>
        <taxon>Pseudomonadati</taxon>
        <taxon>Pseudomonadota</taxon>
        <taxon>Gammaproteobacteria</taxon>
        <taxon>Vibrionales</taxon>
        <taxon>Vibrionaceae</taxon>
        <taxon>Enterovibrio</taxon>
    </lineage>
</organism>